<dbReference type="SUPFAM" id="SSF53720">
    <property type="entry name" value="ALDH-like"/>
    <property type="match status" value="1"/>
</dbReference>
<evidence type="ECO:0000256" key="26">
    <source>
        <dbReference type="SAM" id="MobiDB-lite"/>
    </source>
</evidence>
<keyword evidence="6" id="KW-0276">Fatty acid metabolism</keyword>
<evidence type="ECO:0000256" key="20">
    <source>
        <dbReference type="ARBA" id="ARBA00048607"/>
    </source>
</evidence>
<keyword evidence="5" id="KW-0256">Endoplasmic reticulum</keyword>
<dbReference type="GO" id="GO:0006631">
    <property type="term" value="P:fatty acid metabolic process"/>
    <property type="evidence" value="ECO:0007669"/>
    <property type="project" value="UniProtKB-KW"/>
</dbReference>
<comment type="catalytic activity">
    <reaction evidence="24">
        <text>decanal + NAD(+) + H2O = decanoate + NADH + 2 H(+)</text>
        <dbReference type="Rhea" id="RHEA:44104"/>
        <dbReference type="ChEBI" id="CHEBI:15377"/>
        <dbReference type="ChEBI" id="CHEBI:15378"/>
        <dbReference type="ChEBI" id="CHEBI:27689"/>
        <dbReference type="ChEBI" id="CHEBI:31457"/>
        <dbReference type="ChEBI" id="CHEBI:57540"/>
        <dbReference type="ChEBI" id="CHEBI:57945"/>
    </reaction>
</comment>
<evidence type="ECO:0000256" key="15">
    <source>
        <dbReference type="ARBA" id="ARBA00047498"/>
    </source>
</evidence>
<evidence type="ECO:0000256" key="24">
    <source>
        <dbReference type="ARBA" id="ARBA00048972"/>
    </source>
</evidence>
<comment type="catalytic activity">
    <reaction evidence="21">
        <text>octadecanal + NAD(+) + H2O = octadecanoate + NADH + 2 H(+)</text>
        <dbReference type="Rhea" id="RHEA:44020"/>
        <dbReference type="ChEBI" id="CHEBI:15377"/>
        <dbReference type="ChEBI" id="CHEBI:15378"/>
        <dbReference type="ChEBI" id="CHEBI:17034"/>
        <dbReference type="ChEBI" id="CHEBI:25629"/>
        <dbReference type="ChEBI" id="CHEBI:57540"/>
        <dbReference type="ChEBI" id="CHEBI:57945"/>
    </reaction>
</comment>
<evidence type="ECO:0000256" key="6">
    <source>
        <dbReference type="ARBA" id="ARBA00022832"/>
    </source>
</evidence>
<dbReference type="InterPro" id="IPR015590">
    <property type="entry name" value="Aldehyde_DH_dom"/>
</dbReference>
<dbReference type="Proteomes" id="UP001177744">
    <property type="component" value="Unassembled WGS sequence"/>
</dbReference>
<reference evidence="28" key="1">
    <citation type="submission" date="2023-06" db="EMBL/GenBank/DDBJ databases">
        <title>Reference genome for the Northern bat (Eptesicus nilssonii), a most northern bat species.</title>
        <authorList>
            <person name="Laine V.N."/>
            <person name="Pulliainen A.T."/>
            <person name="Lilley T.M."/>
        </authorList>
    </citation>
    <scope>NUCLEOTIDE SEQUENCE</scope>
    <source>
        <strain evidence="28">BLF_Eptnil</strain>
        <tissue evidence="28">Kidney</tissue>
    </source>
</reference>
<evidence type="ECO:0000256" key="22">
    <source>
        <dbReference type="ARBA" id="ARBA00048826"/>
    </source>
</evidence>
<comment type="catalytic activity">
    <reaction evidence="16">
        <text>heptanal + NAD(+) + H2O = heptanoate + NADH + 2 H(+)</text>
        <dbReference type="Rhea" id="RHEA:44108"/>
        <dbReference type="ChEBI" id="CHEBI:15377"/>
        <dbReference type="ChEBI" id="CHEBI:15378"/>
        <dbReference type="ChEBI" id="CHEBI:32362"/>
        <dbReference type="ChEBI" id="CHEBI:34787"/>
        <dbReference type="ChEBI" id="CHEBI:57540"/>
        <dbReference type="ChEBI" id="CHEBI:57945"/>
    </reaction>
</comment>
<evidence type="ECO:0000256" key="23">
    <source>
        <dbReference type="ARBA" id="ARBA00048895"/>
    </source>
</evidence>
<proteinExistence type="inferred from homology"/>
<evidence type="ECO:0000256" key="1">
    <source>
        <dbReference type="ARBA" id="ARBA00004131"/>
    </source>
</evidence>
<evidence type="ECO:0000256" key="13">
    <source>
        <dbReference type="ARBA" id="ARBA00039622"/>
    </source>
</evidence>
<feature type="domain" description="Aldehyde dehydrogenase" evidence="27">
    <location>
        <begin position="1"/>
        <end position="49"/>
    </location>
</feature>
<keyword evidence="7" id="KW-0492">Microsome</keyword>
<dbReference type="GO" id="GO:0006081">
    <property type="term" value="P:aldehyde metabolic process"/>
    <property type="evidence" value="ECO:0007669"/>
    <property type="project" value="InterPro"/>
</dbReference>
<evidence type="ECO:0000256" key="3">
    <source>
        <dbReference type="ARBA" id="ARBA00009986"/>
    </source>
</evidence>
<dbReference type="PANTHER" id="PTHR43570:SF9">
    <property type="entry name" value="ALDEHYDE DEHYDROGENASE FAMILY 3 MEMBER A2"/>
    <property type="match status" value="1"/>
</dbReference>
<evidence type="ECO:0000256" key="19">
    <source>
        <dbReference type="ARBA" id="ARBA00048322"/>
    </source>
</evidence>
<protein>
    <recommendedName>
        <fullName evidence="13">Aldehyde dehydrogenase family 3 member A2</fullName>
        <ecNumber evidence="11">1.2.1.3</ecNumber>
        <ecNumber evidence="12">1.2.1.94</ecNumber>
    </recommendedName>
    <alternativeName>
        <fullName evidence="14">Fatty aldehyde dehydrogenase</fullName>
    </alternativeName>
</protein>
<dbReference type="PANTHER" id="PTHR43570">
    <property type="entry name" value="ALDEHYDE DEHYDROGENASE"/>
    <property type="match status" value="1"/>
</dbReference>
<comment type="catalytic activity">
    <reaction evidence="17">
        <text>(2E,6E)-farnesal + NAD(+) + H2O = (2E,6E)-farnesoate + NADH + 2 H(+)</text>
        <dbReference type="Rhea" id="RHEA:24216"/>
        <dbReference type="ChEBI" id="CHEBI:15377"/>
        <dbReference type="ChEBI" id="CHEBI:15378"/>
        <dbReference type="ChEBI" id="CHEBI:15894"/>
        <dbReference type="ChEBI" id="CHEBI:57540"/>
        <dbReference type="ChEBI" id="CHEBI:57945"/>
        <dbReference type="ChEBI" id="CHEBI:83276"/>
        <dbReference type="EC" id="1.2.1.94"/>
    </reaction>
</comment>
<dbReference type="Pfam" id="PF00171">
    <property type="entry name" value="Aldedh"/>
    <property type="match status" value="1"/>
</dbReference>
<accession>A0AA40I2T8</accession>
<dbReference type="GO" id="GO:0120553">
    <property type="term" value="F:farnesal dehydrogenase (NAD+) activity"/>
    <property type="evidence" value="ECO:0007669"/>
    <property type="project" value="UniProtKB-EC"/>
</dbReference>
<keyword evidence="6" id="KW-0443">Lipid metabolism</keyword>
<dbReference type="InterPro" id="IPR012394">
    <property type="entry name" value="Aldehyde_DH_NAD(P)"/>
</dbReference>
<comment type="catalytic activity">
    <reaction evidence="18">
        <text>tetradecanal + NAD(+) + H2O = tetradecanoate + NADH + 2 H(+)</text>
        <dbReference type="Rhea" id="RHEA:44172"/>
        <dbReference type="ChEBI" id="CHEBI:15377"/>
        <dbReference type="ChEBI" id="CHEBI:15378"/>
        <dbReference type="ChEBI" id="CHEBI:30807"/>
        <dbReference type="ChEBI" id="CHEBI:57540"/>
        <dbReference type="ChEBI" id="CHEBI:57945"/>
        <dbReference type="ChEBI" id="CHEBI:84067"/>
    </reaction>
</comment>
<evidence type="ECO:0000256" key="25">
    <source>
        <dbReference type="ARBA" id="ARBA00049148"/>
    </source>
</evidence>
<comment type="subcellular location">
    <subcellularLocation>
        <location evidence="1">Endoplasmic reticulum membrane</location>
        <topology evidence="1">Single-pass membrane protein</topology>
        <orientation evidence="1">Cytoplasmic side</orientation>
    </subcellularLocation>
    <subcellularLocation>
        <location evidence="2">Microsome membrane</location>
    </subcellularLocation>
</comment>
<dbReference type="Gene3D" id="3.40.309.10">
    <property type="entry name" value="Aldehyde Dehydrogenase, Chain A, domain 2"/>
    <property type="match status" value="1"/>
</dbReference>
<dbReference type="InterPro" id="IPR016161">
    <property type="entry name" value="Ald_DH/histidinol_DH"/>
</dbReference>
<evidence type="ECO:0000256" key="21">
    <source>
        <dbReference type="ARBA" id="ARBA00048648"/>
    </source>
</evidence>
<comment type="catalytic activity">
    <reaction evidence="19">
        <text>dodecanoate + NADH + 2 H(+) = dodecanal + NAD(+) + H2O</text>
        <dbReference type="Rhea" id="RHEA:44168"/>
        <dbReference type="ChEBI" id="CHEBI:15377"/>
        <dbReference type="ChEBI" id="CHEBI:15378"/>
        <dbReference type="ChEBI" id="CHEBI:18262"/>
        <dbReference type="ChEBI" id="CHEBI:27836"/>
        <dbReference type="ChEBI" id="CHEBI:57540"/>
        <dbReference type="ChEBI" id="CHEBI:57945"/>
    </reaction>
</comment>
<feature type="region of interest" description="Disordered" evidence="26">
    <location>
        <begin position="127"/>
        <end position="149"/>
    </location>
</feature>
<comment type="catalytic activity">
    <reaction evidence="22">
        <text>(2E)-hexadecenal + NAD(+) + H2O = (E)-hexadec-2-enoate + NADH + 2 H(+)</text>
        <dbReference type="Rhea" id="RHEA:36135"/>
        <dbReference type="ChEBI" id="CHEBI:15377"/>
        <dbReference type="ChEBI" id="CHEBI:15378"/>
        <dbReference type="ChEBI" id="CHEBI:17585"/>
        <dbReference type="ChEBI" id="CHEBI:57540"/>
        <dbReference type="ChEBI" id="CHEBI:57945"/>
        <dbReference type="ChEBI" id="CHEBI:72745"/>
    </reaction>
</comment>
<evidence type="ECO:0000256" key="12">
    <source>
        <dbReference type="ARBA" id="ARBA00039117"/>
    </source>
</evidence>
<keyword evidence="4" id="KW-0812">Transmembrane</keyword>
<evidence type="ECO:0000313" key="28">
    <source>
        <dbReference type="EMBL" id="KAK1341992.1"/>
    </source>
</evidence>
<evidence type="ECO:0000256" key="2">
    <source>
        <dbReference type="ARBA" id="ARBA00004524"/>
    </source>
</evidence>
<comment type="caution">
    <text evidence="28">The sequence shown here is derived from an EMBL/GenBank/DDBJ whole genome shotgun (WGS) entry which is preliminary data.</text>
</comment>
<dbReference type="AlphaFoldDB" id="A0AA40I2T8"/>
<evidence type="ECO:0000256" key="18">
    <source>
        <dbReference type="ARBA" id="ARBA00047959"/>
    </source>
</evidence>
<dbReference type="EC" id="1.2.1.94" evidence="12"/>
<comment type="catalytic activity">
    <reaction evidence="20">
        <text>22-oxodocosanoate + NAD(+) + H2O = docosanedioate + NADH + 2 H(+)</text>
        <dbReference type="Rhea" id="RHEA:39015"/>
        <dbReference type="ChEBI" id="CHEBI:15377"/>
        <dbReference type="ChEBI" id="CHEBI:15378"/>
        <dbReference type="ChEBI" id="CHEBI:57540"/>
        <dbReference type="ChEBI" id="CHEBI:57945"/>
        <dbReference type="ChEBI" id="CHEBI:76298"/>
        <dbReference type="ChEBI" id="CHEBI:76299"/>
    </reaction>
</comment>
<dbReference type="GO" id="GO:0005789">
    <property type="term" value="C:endoplasmic reticulum membrane"/>
    <property type="evidence" value="ECO:0007669"/>
    <property type="project" value="UniProtKB-SubCell"/>
</dbReference>
<dbReference type="EC" id="1.2.1.3" evidence="11"/>
<comment type="similarity">
    <text evidence="3">Belongs to the aldehyde dehydrogenase family.</text>
</comment>
<dbReference type="GO" id="GO:0004028">
    <property type="term" value="F:3-chloroallyl aldehyde dehydrogenase activity"/>
    <property type="evidence" value="ECO:0007669"/>
    <property type="project" value="TreeGrafter"/>
</dbReference>
<evidence type="ECO:0000259" key="27">
    <source>
        <dbReference type="Pfam" id="PF00171"/>
    </source>
</evidence>
<dbReference type="InterPro" id="IPR016163">
    <property type="entry name" value="Ald_DH_C"/>
</dbReference>
<sequence>MQEEIFGPILPIVPVKNADEAITFINECKKPLSFYVFSHNSNLIRRMIAHPARVSRSTMRSMKSCTPCSVLYPLEAWISLQFSCHRIKGGLGKILPFEMIQQRKISLLLLALLGIVAAVLGQVSAHPPHPDPAPTTMDPGPLSASSLTPTAATPTRRFHLHLLMVWSDWGQCQQQMQAGPAPSMGASGSCCPDRLSGAGGGGEALRVIKAGSCHLHLPMAPSDRDLHQALAVIASCGSGSGTGSRGDWGSSRCLHPLTGGAIGASTSSGHRQRAAVEALLAPMGPDKSETAADGEAGEEVVPGQAAQLLQPLLPPADGME</sequence>
<evidence type="ECO:0000256" key="14">
    <source>
        <dbReference type="ARBA" id="ARBA00042336"/>
    </source>
</evidence>
<keyword evidence="29" id="KW-1185">Reference proteome</keyword>
<evidence type="ECO:0000256" key="9">
    <source>
        <dbReference type="ARBA" id="ARBA00023002"/>
    </source>
</evidence>
<organism evidence="28 29">
    <name type="scientific">Cnephaeus nilssonii</name>
    <name type="common">Northern bat</name>
    <name type="synonym">Eptesicus nilssonii</name>
    <dbReference type="NCBI Taxonomy" id="3371016"/>
    <lineage>
        <taxon>Eukaryota</taxon>
        <taxon>Metazoa</taxon>
        <taxon>Chordata</taxon>
        <taxon>Craniata</taxon>
        <taxon>Vertebrata</taxon>
        <taxon>Euteleostomi</taxon>
        <taxon>Mammalia</taxon>
        <taxon>Eutheria</taxon>
        <taxon>Laurasiatheria</taxon>
        <taxon>Chiroptera</taxon>
        <taxon>Yangochiroptera</taxon>
        <taxon>Vespertilionidae</taxon>
        <taxon>Cnephaeus</taxon>
    </lineage>
</organism>
<evidence type="ECO:0000256" key="8">
    <source>
        <dbReference type="ARBA" id="ARBA00022989"/>
    </source>
</evidence>
<evidence type="ECO:0000313" key="29">
    <source>
        <dbReference type="Proteomes" id="UP001177744"/>
    </source>
</evidence>
<comment type="catalytic activity">
    <reaction evidence="25">
        <text>hexadecanoate + NADH + 2 H(+) = hexadecanal + NAD(+) + H2O</text>
        <dbReference type="Rhea" id="RHEA:33739"/>
        <dbReference type="ChEBI" id="CHEBI:7896"/>
        <dbReference type="ChEBI" id="CHEBI:15377"/>
        <dbReference type="ChEBI" id="CHEBI:15378"/>
        <dbReference type="ChEBI" id="CHEBI:17600"/>
        <dbReference type="ChEBI" id="CHEBI:57540"/>
        <dbReference type="ChEBI" id="CHEBI:57945"/>
    </reaction>
</comment>
<evidence type="ECO:0000256" key="17">
    <source>
        <dbReference type="ARBA" id="ARBA00047920"/>
    </source>
</evidence>
<comment type="catalytic activity">
    <reaction evidence="15">
        <text>2,6,10,14-tetramethylpentadecanal + NAD(+) + H2O = 2,6,10,14-tetramethylpentadecanoate + NADH + 2 H(+)</text>
        <dbReference type="Rhea" id="RHEA:44016"/>
        <dbReference type="ChEBI" id="CHEBI:15377"/>
        <dbReference type="ChEBI" id="CHEBI:15378"/>
        <dbReference type="ChEBI" id="CHEBI:49189"/>
        <dbReference type="ChEBI" id="CHEBI:57540"/>
        <dbReference type="ChEBI" id="CHEBI:57945"/>
        <dbReference type="ChEBI" id="CHEBI:77268"/>
    </reaction>
</comment>
<feature type="compositionally biased region" description="Low complexity" evidence="26">
    <location>
        <begin position="134"/>
        <end position="149"/>
    </location>
</feature>
<evidence type="ECO:0000256" key="7">
    <source>
        <dbReference type="ARBA" id="ARBA00022848"/>
    </source>
</evidence>
<dbReference type="EMBL" id="JAULJE010000006">
    <property type="protein sequence ID" value="KAK1341992.1"/>
    <property type="molecule type" value="Genomic_DNA"/>
</dbReference>
<gene>
    <name evidence="28" type="ORF">QTO34_016745</name>
</gene>
<name>A0AA40I2T8_CNENI</name>
<evidence type="ECO:0000256" key="16">
    <source>
        <dbReference type="ARBA" id="ARBA00047531"/>
    </source>
</evidence>
<evidence type="ECO:0000256" key="10">
    <source>
        <dbReference type="ARBA" id="ARBA00023136"/>
    </source>
</evidence>
<evidence type="ECO:0000256" key="4">
    <source>
        <dbReference type="ARBA" id="ARBA00022692"/>
    </source>
</evidence>
<keyword evidence="10" id="KW-0472">Membrane</keyword>
<evidence type="ECO:0000256" key="5">
    <source>
        <dbReference type="ARBA" id="ARBA00022824"/>
    </source>
</evidence>
<keyword evidence="8" id="KW-1133">Transmembrane helix</keyword>
<comment type="catalytic activity">
    <reaction evidence="23">
        <text>a fatty aldehyde + NAD(+) + H2O = a fatty acid + NADH + 2 H(+)</text>
        <dbReference type="Rhea" id="RHEA:49832"/>
        <dbReference type="ChEBI" id="CHEBI:15377"/>
        <dbReference type="ChEBI" id="CHEBI:15378"/>
        <dbReference type="ChEBI" id="CHEBI:28868"/>
        <dbReference type="ChEBI" id="CHEBI:35746"/>
        <dbReference type="ChEBI" id="CHEBI:57540"/>
        <dbReference type="ChEBI" id="CHEBI:57945"/>
    </reaction>
</comment>
<evidence type="ECO:0000256" key="11">
    <source>
        <dbReference type="ARBA" id="ARBA00024226"/>
    </source>
</evidence>
<keyword evidence="9" id="KW-0560">Oxidoreductase</keyword>